<dbReference type="GO" id="GO:0005975">
    <property type="term" value="P:carbohydrate metabolic process"/>
    <property type="evidence" value="ECO:0007669"/>
    <property type="project" value="InterPro"/>
</dbReference>
<accession>A0A6J4MH76</accession>
<dbReference type="Pfam" id="PF04794">
    <property type="entry name" value="YdjC"/>
    <property type="match status" value="1"/>
</dbReference>
<proteinExistence type="predicted"/>
<gene>
    <name evidence="6" type="ORF">AVDCRST_MAG47-47</name>
</gene>
<name>A0A6J4MH76_9ACTN</name>
<keyword evidence="2" id="KW-0479">Metal-binding</keyword>
<protein>
    <submittedName>
        <fullName evidence="6">Cellobiose phosphotransferase system YdjC-like protein</fullName>
    </submittedName>
</protein>
<dbReference type="PANTHER" id="PTHR31609:SF1">
    <property type="entry name" value="CARBOHYDRATE DEACETYLASE"/>
    <property type="match status" value="1"/>
</dbReference>
<organism evidence="6">
    <name type="scientific">uncultured Nocardioidaceae bacterium</name>
    <dbReference type="NCBI Taxonomy" id="253824"/>
    <lineage>
        <taxon>Bacteria</taxon>
        <taxon>Bacillati</taxon>
        <taxon>Actinomycetota</taxon>
        <taxon>Actinomycetes</taxon>
        <taxon>Propionibacteriales</taxon>
        <taxon>Nocardioidaceae</taxon>
        <taxon>environmental samples</taxon>
    </lineage>
</organism>
<comment type="cofactor">
    <cofactor evidence="1">
        <name>Mg(2+)</name>
        <dbReference type="ChEBI" id="CHEBI:18420"/>
    </cofactor>
</comment>
<dbReference type="PANTHER" id="PTHR31609">
    <property type="entry name" value="YDJC DEACETYLASE FAMILY MEMBER"/>
    <property type="match status" value="1"/>
</dbReference>
<dbReference type="InterPro" id="IPR011330">
    <property type="entry name" value="Glyco_hydro/deAcase_b/a-brl"/>
</dbReference>
<evidence type="ECO:0000256" key="4">
    <source>
        <dbReference type="ARBA" id="ARBA00022842"/>
    </source>
</evidence>
<reference evidence="6" key="1">
    <citation type="submission" date="2020-02" db="EMBL/GenBank/DDBJ databases">
        <authorList>
            <person name="Meier V. D."/>
        </authorList>
    </citation>
    <scope>NUCLEOTIDE SEQUENCE</scope>
    <source>
        <strain evidence="6">AVDCRST_MAG47</strain>
    </source>
</reference>
<dbReference type="SUPFAM" id="SSF88713">
    <property type="entry name" value="Glycoside hydrolase/deacetylase"/>
    <property type="match status" value="1"/>
</dbReference>
<sequence length="106" mass="10823">MSQHPGDVDAERRLLAGRWLIVNADDFGASKGINAGIARAHDTGIVSSTSLMVTMPAASDASSGASVYSTSGPGGCWACRVTALIPPALTPAMILLAAPTTWGVER</sequence>
<evidence type="ECO:0000256" key="1">
    <source>
        <dbReference type="ARBA" id="ARBA00001946"/>
    </source>
</evidence>
<dbReference type="GO" id="GO:0019213">
    <property type="term" value="F:deacetylase activity"/>
    <property type="evidence" value="ECO:0007669"/>
    <property type="project" value="TreeGrafter"/>
</dbReference>
<evidence type="ECO:0000256" key="2">
    <source>
        <dbReference type="ARBA" id="ARBA00022723"/>
    </source>
</evidence>
<dbReference type="GO" id="GO:0016740">
    <property type="term" value="F:transferase activity"/>
    <property type="evidence" value="ECO:0007669"/>
    <property type="project" value="UniProtKB-KW"/>
</dbReference>
<keyword evidence="6" id="KW-0808">Transferase</keyword>
<keyword evidence="4" id="KW-0460">Magnesium</keyword>
<evidence type="ECO:0000256" key="3">
    <source>
        <dbReference type="ARBA" id="ARBA00022801"/>
    </source>
</evidence>
<dbReference type="EMBL" id="CADCUK010000005">
    <property type="protein sequence ID" value="CAA9359468.1"/>
    <property type="molecule type" value="Genomic_DNA"/>
</dbReference>
<dbReference type="GO" id="GO:0016787">
    <property type="term" value="F:hydrolase activity"/>
    <property type="evidence" value="ECO:0007669"/>
    <property type="project" value="UniProtKB-KW"/>
</dbReference>
<keyword evidence="5" id="KW-0119">Carbohydrate metabolism</keyword>
<dbReference type="AlphaFoldDB" id="A0A6J4MH76"/>
<dbReference type="Gene3D" id="3.20.20.370">
    <property type="entry name" value="Glycoside hydrolase/deacetylase"/>
    <property type="match status" value="1"/>
</dbReference>
<dbReference type="GO" id="GO:0046872">
    <property type="term" value="F:metal ion binding"/>
    <property type="evidence" value="ECO:0007669"/>
    <property type="project" value="UniProtKB-KW"/>
</dbReference>
<evidence type="ECO:0000313" key="6">
    <source>
        <dbReference type="EMBL" id="CAA9359468.1"/>
    </source>
</evidence>
<keyword evidence="3" id="KW-0378">Hydrolase</keyword>
<evidence type="ECO:0000256" key="5">
    <source>
        <dbReference type="ARBA" id="ARBA00023277"/>
    </source>
</evidence>
<dbReference type="InterPro" id="IPR006879">
    <property type="entry name" value="YdjC-like"/>
</dbReference>